<dbReference type="Gene3D" id="3.30.565.10">
    <property type="entry name" value="Histidine kinase-like ATPase, C-terminal domain"/>
    <property type="match status" value="1"/>
</dbReference>
<gene>
    <name evidence="4" type="ORF">ACFSSB_14155</name>
</gene>
<dbReference type="Pfam" id="PF06580">
    <property type="entry name" value="His_kinase"/>
    <property type="match status" value="1"/>
</dbReference>
<feature type="domain" description="Anaphase-promoting complex subunit 5" evidence="3">
    <location>
        <begin position="39"/>
        <end position="90"/>
    </location>
</feature>
<reference evidence="5" key="1">
    <citation type="journal article" date="2019" name="Int. J. Syst. Evol. Microbiol.">
        <title>The Global Catalogue of Microorganisms (GCM) 10K type strain sequencing project: providing services to taxonomists for standard genome sequencing and annotation.</title>
        <authorList>
            <consortium name="The Broad Institute Genomics Platform"/>
            <consortium name="The Broad Institute Genome Sequencing Center for Infectious Disease"/>
            <person name="Wu L."/>
            <person name="Ma J."/>
        </authorList>
    </citation>
    <scope>NUCLEOTIDE SEQUENCE [LARGE SCALE GENOMIC DNA]</scope>
    <source>
        <strain evidence="5">KCTC 42808</strain>
    </source>
</reference>
<dbReference type="InterPro" id="IPR011990">
    <property type="entry name" value="TPR-like_helical_dom_sf"/>
</dbReference>
<dbReference type="InterPro" id="IPR050640">
    <property type="entry name" value="Bact_2-comp_sensor_kinase"/>
</dbReference>
<keyword evidence="1" id="KW-0812">Transmembrane</keyword>
<evidence type="ECO:0000313" key="5">
    <source>
        <dbReference type="Proteomes" id="UP001597467"/>
    </source>
</evidence>
<keyword evidence="4" id="KW-0418">Kinase</keyword>
<dbReference type="Gene3D" id="1.25.40.10">
    <property type="entry name" value="Tetratricopeptide repeat domain"/>
    <property type="match status" value="1"/>
</dbReference>
<feature type="transmembrane region" description="Helical" evidence="1">
    <location>
        <begin position="359"/>
        <end position="378"/>
    </location>
</feature>
<keyword evidence="1" id="KW-0472">Membrane</keyword>
<keyword evidence="5" id="KW-1185">Reference proteome</keyword>
<dbReference type="SUPFAM" id="SSF48452">
    <property type="entry name" value="TPR-like"/>
    <property type="match status" value="2"/>
</dbReference>
<dbReference type="Proteomes" id="UP001597467">
    <property type="component" value="Unassembled WGS sequence"/>
</dbReference>
<dbReference type="PANTHER" id="PTHR34220:SF7">
    <property type="entry name" value="SENSOR HISTIDINE KINASE YPDA"/>
    <property type="match status" value="1"/>
</dbReference>
<dbReference type="InterPro" id="IPR036890">
    <property type="entry name" value="HATPase_C_sf"/>
</dbReference>
<evidence type="ECO:0000313" key="4">
    <source>
        <dbReference type="EMBL" id="MFD2543471.1"/>
    </source>
</evidence>
<dbReference type="SUPFAM" id="SSF55874">
    <property type="entry name" value="ATPase domain of HSP90 chaperone/DNA topoisomerase II/histidine kinase"/>
    <property type="match status" value="1"/>
</dbReference>
<dbReference type="InterPro" id="IPR026000">
    <property type="entry name" value="Apc5_dom"/>
</dbReference>
<dbReference type="EMBL" id="JBHULM010000011">
    <property type="protein sequence ID" value="MFD2543471.1"/>
    <property type="molecule type" value="Genomic_DNA"/>
</dbReference>
<dbReference type="InterPro" id="IPR019734">
    <property type="entry name" value="TPR_rpt"/>
</dbReference>
<keyword evidence="4" id="KW-0808">Transferase</keyword>
<dbReference type="SMART" id="SM00028">
    <property type="entry name" value="TPR"/>
    <property type="match status" value="3"/>
</dbReference>
<protein>
    <submittedName>
        <fullName evidence="4">Histidine kinase</fullName>
    </submittedName>
</protein>
<name>A0ABW5K6V3_9FLAO</name>
<dbReference type="PANTHER" id="PTHR34220">
    <property type="entry name" value="SENSOR HISTIDINE KINASE YPDA"/>
    <property type="match status" value="1"/>
</dbReference>
<dbReference type="InterPro" id="IPR010559">
    <property type="entry name" value="Sig_transdc_His_kin_internal"/>
</dbReference>
<feature type="domain" description="Anaphase-promoting complex subunit 5" evidence="3">
    <location>
        <begin position="213"/>
        <end position="281"/>
    </location>
</feature>
<comment type="caution">
    <text evidence="4">The sequence shown here is derived from an EMBL/GenBank/DDBJ whole genome shotgun (WGS) entry which is preliminary data.</text>
</comment>
<feature type="domain" description="Signal transduction histidine kinase internal region" evidence="2">
    <location>
        <begin position="410"/>
        <end position="490"/>
    </location>
</feature>
<evidence type="ECO:0000259" key="2">
    <source>
        <dbReference type="Pfam" id="PF06580"/>
    </source>
</evidence>
<organism evidence="4 5">
    <name type="scientific">Lacinutrix gracilariae</name>
    <dbReference type="NCBI Taxonomy" id="1747198"/>
    <lineage>
        <taxon>Bacteria</taxon>
        <taxon>Pseudomonadati</taxon>
        <taxon>Bacteroidota</taxon>
        <taxon>Flavobacteriia</taxon>
        <taxon>Flavobacteriales</taxon>
        <taxon>Flavobacteriaceae</taxon>
        <taxon>Lacinutrix</taxon>
    </lineage>
</organism>
<evidence type="ECO:0000256" key="1">
    <source>
        <dbReference type="SAM" id="Phobius"/>
    </source>
</evidence>
<sequence length="620" mass="71142">MKFKILSFLFVFVLQITFSQEKEFDSIKNLLKIHTHRDTTRVFLLNQLTAHYTTRDISKNKAILEEAIHISKELNYTKGLNDSYTNLTSLYVQSGKYDKALELALITKKSQDSLKDVSGLIYTNSSIARIYNHLDAPKKAIEIQLENLALLKKNSNKSIEAQVHFYLGTAYEEIESYADSEEHYLAAKAIAESVQFKTGIAIANSSLGVLENKRKNYTAAIHYLTQSEDFFIKNKQEANIAHTKLELAVAYAHTGNVKQAIVTNSEAIGIYKAQNNLKNLSRAYVEQSNYYKKNNDYLNAHKFLEAHYKIKDSIFSKEKVSIIEEMQTKYETEKVFKDKELAEQEVAFTKLESQKNRNLFLGSTTIVALLLLASLFYFSRLKAKKKAELVTLELKETQKRLAIEKQYKDSELKALKAQMNPHFIFNALNSIQDYIVLNQKNLASDYLGKFADLIRNYLHFSDTGFISVQDEVHNLNLYLELEKLRFEEKLEYTFQIDKAIQSDAVYIPTMLIQPYVENALKHGLLHKKENRELHVTISKVSNTIVECIIVDNGVGREKSKEINLKRAAQHKSFALKATTERLDLLNYGREKKIGVEIIDLKENGEAKGTKVVLRIPILKK</sequence>
<dbReference type="Pfam" id="PF12862">
    <property type="entry name" value="ANAPC5"/>
    <property type="match status" value="2"/>
</dbReference>
<evidence type="ECO:0000259" key="3">
    <source>
        <dbReference type="Pfam" id="PF12862"/>
    </source>
</evidence>
<dbReference type="RefSeq" id="WP_379905376.1">
    <property type="nucleotide sequence ID" value="NZ_JBHULM010000011.1"/>
</dbReference>
<proteinExistence type="predicted"/>
<dbReference type="GO" id="GO:0016301">
    <property type="term" value="F:kinase activity"/>
    <property type="evidence" value="ECO:0007669"/>
    <property type="project" value="UniProtKB-KW"/>
</dbReference>
<keyword evidence="1" id="KW-1133">Transmembrane helix</keyword>
<accession>A0ABW5K6V3</accession>